<evidence type="ECO:0000256" key="3">
    <source>
        <dbReference type="ARBA" id="ARBA00023002"/>
    </source>
</evidence>
<dbReference type="AlphaFoldDB" id="A0A1H8HHU7"/>
<keyword evidence="3" id="KW-0560">Oxidoreductase</keyword>
<dbReference type="EMBL" id="FOBW01000015">
    <property type="protein sequence ID" value="SEN55108.1"/>
    <property type="molecule type" value="Genomic_DNA"/>
</dbReference>
<proteinExistence type="predicted"/>
<protein>
    <submittedName>
        <fullName evidence="7">4-hydroxyphenylacetate 3-monooxygenase</fullName>
    </submittedName>
</protein>
<gene>
    <name evidence="7" type="ORF">SAMN05192533_1159</name>
</gene>
<dbReference type="InterPro" id="IPR036250">
    <property type="entry name" value="AcylCo_DH-like_C"/>
</dbReference>
<keyword evidence="1" id="KW-0285">Flavoprotein</keyword>
<evidence type="ECO:0000259" key="5">
    <source>
        <dbReference type="Pfam" id="PF03241"/>
    </source>
</evidence>
<dbReference type="Gene3D" id="2.40.110.10">
    <property type="entry name" value="Butyryl-CoA Dehydrogenase, subunit A, domain 2"/>
    <property type="match status" value="1"/>
</dbReference>
<feature type="binding site" evidence="4">
    <location>
        <begin position="452"/>
        <end position="455"/>
    </location>
    <ligand>
        <name>FAD</name>
        <dbReference type="ChEBI" id="CHEBI:57692"/>
    </ligand>
</feature>
<dbReference type="InterPro" id="IPR024674">
    <property type="entry name" value="HpaB/PvcC/4-BUDH_N"/>
</dbReference>
<evidence type="ECO:0000313" key="7">
    <source>
        <dbReference type="EMBL" id="SEN55108.1"/>
    </source>
</evidence>
<dbReference type="GO" id="GO:0016712">
    <property type="term" value="F:oxidoreductase activity, acting on paired donors, with incorporation or reduction of molecular oxygen, reduced flavin or flavoprotein as one donor, and incorporation of one atom of oxygen"/>
    <property type="evidence" value="ECO:0007669"/>
    <property type="project" value="InterPro"/>
</dbReference>
<keyword evidence="7" id="KW-0503">Monooxygenase</keyword>
<dbReference type="GO" id="GO:0050660">
    <property type="term" value="F:flavin adenine dinucleotide binding"/>
    <property type="evidence" value="ECO:0007669"/>
    <property type="project" value="InterPro"/>
</dbReference>
<dbReference type="GO" id="GO:0016627">
    <property type="term" value="F:oxidoreductase activity, acting on the CH-CH group of donors"/>
    <property type="evidence" value="ECO:0007669"/>
    <property type="project" value="InterPro"/>
</dbReference>
<sequence length="480" mass="54642">MPACDGTEFLQRIRNLKAEIWIDGQRITDNICDHDAFKGVLKSKAKLFDLQLEKNKKDFMTYTSPLTGQRVGTSFMEPKTKEDLEKRRLTTQEWAKTSGGMMGRSPDYMNTGLMALGAASEVFGEQHHRRKNMKWLYENAREKDLTLSHTFVNPQVNRSTGYYEANEEPISARIVETNADGLVIKGARLLATQGGITDELLVLPIGGKYIEESFIYGFSIPSNTPNLKFICRESFAYRPSQFDHPLGSRFEEMDTIVVFDHVLVPWERVFLYNNYTIANSMYEKTQFYPFLLHQTVARQTIKTEFLLGVAQMIVETIDISGYLHVKEKVSELITGYETMKALLLSSEMGAKTNSRSTMVPDPNPLYAAITSFPRLYPRFTEILQLLGASGLISIPTEQDFQSTAIEKDLQHYLQGATCDAKSRTQLFRLAWDISTSAFGGRQTLYERFFFGDPVRLNTSLYNGYQKQDAVELAKSLLNQH</sequence>
<keyword evidence="2 4" id="KW-0274">FAD</keyword>
<evidence type="ECO:0000256" key="2">
    <source>
        <dbReference type="ARBA" id="ARBA00022827"/>
    </source>
</evidence>
<dbReference type="STRING" id="930146.SAMN05192533_1159"/>
<evidence type="ECO:0000256" key="4">
    <source>
        <dbReference type="PIRSR" id="PIRSR000331-2"/>
    </source>
</evidence>
<dbReference type="InterPro" id="IPR012687">
    <property type="entry name" value="HpaB_Deino-type"/>
</dbReference>
<evidence type="ECO:0000313" key="8">
    <source>
        <dbReference type="Proteomes" id="UP000198553"/>
    </source>
</evidence>
<feature type="domain" description="HpaB/PvcC/4-BUDH C-terminal" evidence="5">
    <location>
        <begin position="278"/>
        <end position="477"/>
    </location>
</feature>
<name>A0A1H8HHU7_9BACI</name>
<dbReference type="NCBIfam" id="TIGR02309">
    <property type="entry name" value="HpaB-1"/>
    <property type="match status" value="1"/>
</dbReference>
<dbReference type="RefSeq" id="WP_090748898.1">
    <property type="nucleotide sequence ID" value="NZ_FOBW01000015.1"/>
</dbReference>
<evidence type="ECO:0000256" key="1">
    <source>
        <dbReference type="ARBA" id="ARBA00022630"/>
    </source>
</evidence>
<feature type="domain" description="HpaB/PvcC/4-BUDH N-terminal" evidence="6">
    <location>
        <begin position="6"/>
        <end position="271"/>
    </location>
</feature>
<dbReference type="Gene3D" id="1.20.140.10">
    <property type="entry name" value="Butyryl-CoA Dehydrogenase, subunit A, domain 3"/>
    <property type="match status" value="1"/>
</dbReference>
<dbReference type="PANTHER" id="PTHR36117:SF3">
    <property type="entry name" value="4-HYDROXYPHENYLACETATE 3-MONOOXYGENASE-RELATED"/>
    <property type="match status" value="1"/>
</dbReference>
<dbReference type="InterPro" id="IPR004925">
    <property type="entry name" value="HpaB/PvcC/4-BUDH"/>
</dbReference>
<dbReference type="InterPro" id="IPR046373">
    <property type="entry name" value="Acyl-CoA_Oxase/DH_mid-dom_sf"/>
</dbReference>
<dbReference type="Gene3D" id="1.10.3140.10">
    <property type="entry name" value="4-hydroxybutyryl-coa dehydratase, domain 1"/>
    <property type="match status" value="1"/>
</dbReference>
<organism evidence="7 8">
    <name type="scientific">Mesobacillus persicus</name>
    <dbReference type="NCBI Taxonomy" id="930146"/>
    <lineage>
        <taxon>Bacteria</taxon>
        <taxon>Bacillati</taxon>
        <taxon>Bacillota</taxon>
        <taxon>Bacilli</taxon>
        <taxon>Bacillales</taxon>
        <taxon>Bacillaceae</taxon>
        <taxon>Mesobacillus</taxon>
    </lineage>
</organism>
<reference evidence="8" key="1">
    <citation type="submission" date="2016-10" db="EMBL/GenBank/DDBJ databases">
        <authorList>
            <person name="Varghese N."/>
            <person name="Submissions S."/>
        </authorList>
    </citation>
    <scope>NUCLEOTIDE SEQUENCE [LARGE SCALE GENOMIC DNA]</scope>
    <source>
        <strain evidence="8">B48,IBRC-M 10115,DSM 25386,CECT 8001</strain>
    </source>
</reference>
<dbReference type="Proteomes" id="UP000198553">
    <property type="component" value="Unassembled WGS sequence"/>
</dbReference>
<dbReference type="Pfam" id="PF03241">
    <property type="entry name" value="HpaB"/>
    <property type="match status" value="1"/>
</dbReference>
<dbReference type="InterPro" id="IPR024719">
    <property type="entry name" value="HpaB/PvcC/4-BUDH_C"/>
</dbReference>
<dbReference type="SUPFAM" id="SSF56645">
    <property type="entry name" value="Acyl-CoA dehydrogenase NM domain-like"/>
    <property type="match status" value="1"/>
</dbReference>
<dbReference type="PANTHER" id="PTHR36117">
    <property type="entry name" value="4-HYDROXYPHENYLACETATE 3-MONOOXYGENASE-RELATED"/>
    <property type="match status" value="1"/>
</dbReference>
<dbReference type="GO" id="GO:0010124">
    <property type="term" value="P:phenylacetate catabolic process"/>
    <property type="evidence" value="ECO:0007669"/>
    <property type="project" value="InterPro"/>
</dbReference>
<evidence type="ECO:0000259" key="6">
    <source>
        <dbReference type="Pfam" id="PF11794"/>
    </source>
</evidence>
<dbReference type="SUPFAM" id="SSF47203">
    <property type="entry name" value="Acyl-CoA dehydrogenase C-terminal domain-like"/>
    <property type="match status" value="1"/>
</dbReference>
<dbReference type="PIRSF" id="PIRSF000331">
    <property type="entry name" value="HpaA_HpaB"/>
    <property type="match status" value="1"/>
</dbReference>
<accession>A0A1H8HHU7</accession>
<feature type="binding site" evidence="4">
    <location>
        <position position="192"/>
    </location>
    <ligand>
        <name>FAD</name>
        <dbReference type="ChEBI" id="CHEBI:57692"/>
    </ligand>
</feature>
<dbReference type="InterPro" id="IPR009100">
    <property type="entry name" value="AcylCoA_DH/oxidase_NM_dom_sf"/>
</dbReference>
<feature type="binding site" evidence="4">
    <location>
        <begin position="155"/>
        <end position="158"/>
    </location>
    <ligand>
        <name>FAD</name>
        <dbReference type="ChEBI" id="CHEBI:57692"/>
    </ligand>
</feature>
<keyword evidence="8" id="KW-1185">Reference proteome</keyword>
<dbReference type="Pfam" id="PF11794">
    <property type="entry name" value="HpaB_N"/>
    <property type="match status" value="1"/>
</dbReference>
<dbReference type="OrthoDB" id="9785230at2"/>